<evidence type="ECO:0000313" key="4">
    <source>
        <dbReference type="Proteomes" id="UP000294028"/>
    </source>
</evidence>
<dbReference type="AlphaFoldDB" id="A0A482TLM7"/>
<sequence length="284" mass="30484">MILSWLRRHLQIVFAACALIGAVVVVLPEWLLPSFVVTLASSSLASSSLVLVAAGLVGLYGIRVLVSPDEEETSQTAVQYPQTPPETAVHEVRRVVGEDVNGAASTAVPDEKWKQRRHRRRAYGTLRTAAVDAIAETTGCTRETATELVAEGRWTDKPRARAYLAQDTSIHPPLRTRVRDWAAGERTERAVQDTVSAILSIRDGDADVARAELAAIESTASQSVAHADAPAATTDEFADAEPPYTPSEDADTENIAMERNAALAETDGGAPAESTTDTDEGDRR</sequence>
<dbReference type="RefSeq" id="WP_129784577.1">
    <property type="nucleotide sequence ID" value="NZ_RZHH01000002.1"/>
</dbReference>
<feature type="transmembrane region" description="Helical" evidence="2">
    <location>
        <begin position="44"/>
        <end position="66"/>
    </location>
</feature>
<gene>
    <name evidence="3" type="ORF">ELS19_09720</name>
</gene>
<reference evidence="3 4" key="1">
    <citation type="submission" date="2018-12" db="EMBL/GenBank/DDBJ databases">
        <title>Genome analysis provides insights into bioremediation potentialities of Halogeometricum borinquense strain N11.</title>
        <authorList>
            <person name="Najjari A."/>
            <person name="Youssef N."/>
            <person name="Fhoula I."/>
            <person name="Ben Dhia O."/>
            <person name="Mahjoubi M."/>
            <person name="Ouzari H.I."/>
            <person name="Cherif A."/>
        </authorList>
    </citation>
    <scope>NUCLEOTIDE SEQUENCE [LARGE SCALE GENOMIC DNA]</scope>
    <source>
        <strain evidence="3 4">N11</strain>
    </source>
</reference>
<name>A0A482TLM7_9EURY</name>
<protein>
    <submittedName>
        <fullName evidence="3">Uncharacterized protein</fullName>
    </submittedName>
</protein>
<keyword evidence="2" id="KW-0812">Transmembrane</keyword>
<evidence type="ECO:0000256" key="1">
    <source>
        <dbReference type="SAM" id="MobiDB-lite"/>
    </source>
</evidence>
<keyword evidence="2" id="KW-0472">Membrane</keyword>
<dbReference type="Proteomes" id="UP000294028">
    <property type="component" value="Unassembled WGS sequence"/>
</dbReference>
<proteinExistence type="predicted"/>
<dbReference type="InterPro" id="IPR055693">
    <property type="entry name" value="DUF7269"/>
</dbReference>
<evidence type="ECO:0000256" key="2">
    <source>
        <dbReference type="SAM" id="Phobius"/>
    </source>
</evidence>
<dbReference type="EMBL" id="RZHH01000002">
    <property type="protein sequence ID" value="RYJ14211.1"/>
    <property type="molecule type" value="Genomic_DNA"/>
</dbReference>
<feature type="transmembrane region" description="Helical" evidence="2">
    <location>
        <begin position="12"/>
        <end position="32"/>
    </location>
</feature>
<feature type="region of interest" description="Disordered" evidence="1">
    <location>
        <begin position="260"/>
        <end position="284"/>
    </location>
</feature>
<dbReference type="Pfam" id="PF23933">
    <property type="entry name" value="DUF7269"/>
    <property type="match status" value="1"/>
</dbReference>
<comment type="caution">
    <text evidence="3">The sequence shown here is derived from an EMBL/GenBank/DDBJ whole genome shotgun (WGS) entry which is preliminary data.</text>
</comment>
<accession>A0A482TLM7</accession>
<organism evidence="3 4">
    <name type="scientific">Halogeometricum borinquense</name>
    <dbReference type="NCBI Taxonomy" id="60847"/>
    <lineage>
        <taxon>Archaea</taxon>
        <taxon>Methanobacteriati</taxon>
        <taxon>Methanobacteriota</taxon>
        <taxon>Stenosarchaea group</taxon>
        <taxon>Halobacteria</taxon>
        <taxon>Halobacteriales</taxon>
        <taxon>Haloferacaceae</taxon>
        <taxon>Halogeometricum</taxon>
    </lineage>
</organism>
<evidence type="ECO:0000313" key="3">
    <source>
        <dbReference type="EMBL" id="RYJ14211.1"/>
    </source>
</evidence>
<keyword evidence="2" id="KW-1133">Transmembrane helix</keyword>